<dbReference type="Gene3D" id="1.10.12.10">
    <property type="entry name" value="Lyase 2-enoyl-coa Hydratase, Chain A, domain 2"/>
    <property type="match status" value="1"/>
</dbReference>
<dbReference type="InterPro" id="IPR051683">
    <property type="entry name" value="Enoyl-CoA_Hydratase/Isomerase"/>
</dbReference>
<dbReference type="Proteomes" id="UP000198615">
    <property type="component" value="Unassembled WGS sequence"/>
</dbReference>
<dbReference type="GO" id="GO:0003824">
    <property type="term" value="F:catalytic activity"/>
    <property type="evidence" value="ECO:0007669"/>
    <property type="project" value="UniProtKB-ARBA"/>
</dbReference>
<organism evidence="2 3">
    <name type="scientific">Thalassobaculum litoreum DSM 18839</name>
    <dbReference type="NCBI Taxonomy" id="1123362"/>
    <lineage>
        <taxon>Bacteria</taxon>
        <taxon>Pseudomonadati</taxon>
        <taxon>Pseudomonadota</taxon>
        <taxon>Alphaproteobacteria</taxon>
        <taxon>Rhodospirillales</taxon>
        <taxon>Thalassobaculaceae</taxon>
        <taxon>Thalassobaculum</taxon>
    </lineage>
</organism>
<comment type="caution">
    <text evidence="2">The sequence shown here is derived from an EMBL/GenBank/DDBJ whole genome shotgun (WGS) entry which is preliminary data.</text>
</comment>
<proteinExistence type="inferred from homology"/>
<dbReference type="RefSeq" id="WP_093149193.1">
    <property type="nucleotide sequence ID" value="NZ_FNBW01000003.1"/>
</dbReference>
<dbReference type="OrthoDB" id="9795613at2"/>
<evidence type="ECO:0000313" key="3">
    <source>
        <dbReference type="Proteomes" id="UP000198615"/>
    </source>
</evidence>
<reference evidence="2 3" key="1">
    <citation type="submission" date="2016-10" db="EMBL/GenBank/DDBJ databases">
        <authorList>
            <person name="Varghese N."/>
            <person name="Submissions S."/>
        </authorList>
    </citation>
    <scope>NUCLEOTIDE SEQUENCE [LARGE SCALE GENOMIC DNA]</scope>
    <source>
        <strain evidence="2 3">DSM 18839</strain>
    </source>
</reference>
<dbReference type="Pfam" id="PF00378">
    <property type="entry name" value="ECH_1"/>
    <property type="match status" value="1"/>
</dbReference>
<dbReference type="InterPro" id="IPR001753">
    <property type="entry name" value="Enoyl-CoA_hydra/iso"/>
</dbReference>
<dbReference type="PANTHER" id="PTHR42964:SF1">
    <property type="entry name" value="POLYKETIDE BIOSYNTHESIS ENOYL-COA HYDRATASE PKSH-RELATED"/>
    <property type="match status" value="1"/>
</dbReference>
<protein>
    <submittedName>
        <fullName evidence="2">Methylglutaconyl-CoA hydratase</fullName>
    </submittedName>
</protein>
<evidence type="ECO:0000313" key="2">
    <source>
        <dbReference type="EMBL" id="SDF45773.1"/>
    </source>
</evidence>
<accession>A0A8G2BI90</accession>
<dbReference type="PANTHER" id="PTHR42964">
    <property type="entry name" value="ENOYL-COA HYDRATASE"/>
    <property type="match status" value="1"/>
</dbReference>
<evidence type="ECO:0000256" key="1">
    <source>
        <dbReference type="ARBA" id="ARBA00005254"/>
    </source>
</evidence>
<dbReference type="InterPro" id="IPR014748">
    <property type="entry name" value="Enoyl-CoA_hydra_C"/>
</dbReference>
<dbReference type="GO" id="GO:0008300">
    <property type="term" value="P:isoprenoid catabolic process"/>
    <property type="evidence" value="ECO:0007669"/>
    <property type="project" value="TreeGrafter"/>
</dbReference>
<dbReference type="SUPFAM" id="SSF52096">
    <property type="entry name" value="ClpP/crotonase"/>
    <property type="match status" value="1"/>
</dbReference>
<dbReference type="AlphaFoldDB" id="A0A8G2BI90"/>
<name>A0A8G2BI90_9PROT</name>
<sequence length="265" mass="28139">MTDVVLCSVDARGVATVTLNRPERNNAYNGEVINALIAGMESLAADPAVRVVVIRGNGKHFQAGADLSWLKEMGQLSPLENIEVSRRTASAIQGLTEFPKPTIALIHGGCFGGGTGIAAAADIVIASEDAIFAITEARWGVMAGIIVPHLNAAMGVRNVRRYALTCERFGAREAKEMGLVHQVCAEGGLEEAAAPVIDNLLMSAPEALAQTKRRALVEAGLDLSGSHFTELVEEHALKRQSDEAKEGLASFLEKRPPSWYPGDAT</sequence>
<dbReference type="Gene3D" id="3.90.226.10">
    <property type="entry name" value="2-enoyl-CoA Hydratase, Chain A, domain 1"/>
    <property type="match status" value="1"/>
</dbReference>
<dbReference type="InterPro" id="IPR029045">
    <property type="entry name" value="ClpP/crotonase-like_dom_sf"/>
</dbReference>
<comment type="similarity">
    <text evidence="1">Belongs to the enoyl-CoA hydratase/isomerase family.</text>
</comment>
<dbReference type="CDD" id="cd06558">
    <property type="entry name" value="crotonase-like"/>
    <property type="match status" value="1"/>
</dbReference>
<dbReference type="EMBL" id="FNBW01000003">
    <property type="protein sequence ID" value="SDF45773.1"/>
    <property type="molecule type" value="Genomic_DNA"/>
</dbReference>
<keyword evidence="3" id="KW-1185">Reference proteome</keyword>
<gene>
    <name evidence="2" type="ORF">SAMN05660686_01434</name>
</gene>